<sequence>MHPVPVHAAILNKRSHDSFGQLPGRKHPCSGAVCLGTAQVPAPVSHGSVMAMYEPEPLRRWLASGLLEAGGVVAPSETPNHALFNGGSQIGGSKRHLSAHAFPADRAPGDSIWIWPLPHVPRRAAAQP</sequence>
<accession>A0A067BEM4</accession>
<evidence type="ECO:0000313" key="2">
    <source>
        <dbReference type="Proteomes" id="UP000030745"/>
    </source>
</evidence>
<proteinExistence type="predicted"/>
<organism evidence="1 2">
    <name type="scientific">Saprolegnia parasitica (strain CBS 223.65)</name>
    <dbReference type="NCBI Taxonomy" id="695850"/>
    <lineage>
        <taxon>Eukaryota</taxon>
        <taxon>Sar</taxon>
        <taxon>Stramenopiles</taxon>
        <taxon>Oomycota</taxon>
        <taxon>Saprolegniomycetes</taxon>
        <taxon>Saprolegniales</taxon>
        <taxon>Saprolegniaceae</taxon>
        <taxon>Saprolegnia</taxon>
    </lineage>
</organism>
<gene>
    <name evidence="1" type="ORF">SPRG_17908</name>
</gene>
<evidence type="ECO:0000313" key="1">
    <source>
        <dbReference type="EMBL" id="KDO16578.1"/>
    </source>
</evidence>
<dbReference type="EMBL" id="KK584041">
    <property type="protein sequence ID" value="KDO16578.1"/>
    <property type="molecule type" value="Genomic_DNA"/>
</dbReference>
<name>A0A067BEM4_SAPPC</name>
<reference evidence="1 2" key="1">
    <citation type="journal article" date="2013" name="PLoS Genet.">
        <title>Distinctive expansion of potential virulence genes in the genome of the oomycete fish pathogen Saprolegnia parasitica.</title>
        <authorList>
            <person name="Jiang R.H."/>
            <person name="de Bruijn I."/>
            <person name="Haas B.J."/>
            <person name="Belmonte R."/>
            <person name="Lobach L."/>
            <person name="Christie J."/>
            <person name="van den Ackerveken G."/>
            <person name="Bottin A."/>
            <person name="Bulone V."/>
            <person name="Diaz-Moreno S.M."/>
            <person name="Dumas B."/>
            <person name="Fan L."/>
            <person name="Gaulin E."/>
            <person name="Govers F."/>
            <person name="Grenville-Briggs L.J."/>
            <person name="Horner N.R."/>
            <person name="Levin J.Z."/>
            <person name="Mammella M."/>
            <person name="Meijer H.J."/>
            <person name="Morris P."/>
            <person name="Nusbaum C."/>
            <person name="Oome S."/>
            <person name="Phillips A.J."/>
            <person name="van Rooyen D."/>
            <person name="Rzeszutek E."/>
            <person name="Saraiva M."/>
            <person name="Secombes C.J."/>
            <person name="Seidl M.F."/>
            <person name="Snel B."/>
            <person name="Stassen J.H."/>
            <person name="Sykes S."/>
            <person name="Tripathy S."/>
            <person name="van den Berg H."/>
            <person name="Vega-Arreguin J.C."/>
            <person name="Wawra S."/>
            <person name="Young S.K."/>
            <person name="Zeng Q."/>
            <person name="Dieguez-Uribeondo J."/>
            <person name="Russ C."/>
            <person name="Tyler B.M."/>
            <person name="van West P."/>
        </authorList>
    </citation>
    <scope>NUCLEOTIDE SEQUENCE [LARGE SCALE GENOMIC DNA]</scope>
    <source>
        <strain evidence="1 2">CBS 223.65</strain>
    </source>
</reference>
<dbReference type="Proteomes" id="UP000030745">
    <property type="component" value="Unassembled WGS sequence"/>
</dbReference>
<dbReference type="GeneID" id="24139436"/>
<protein>
    <submittedName>
        <fullName evidence="1">Uncharacterized protein</fullName>
    </submittedName>
</protein>
<dbReference type="RefSeq" id="XP_012212714.1">
    <property type="nucleotide sequence ID" value="XM_012357324.1"/>
</dbReference>
<dbReference type="KEGG" id="spar:SPRG_17908"/>
<dbReference type="AlphaFoldDB" id="A0A067BEM4"/>
<keyword evidence="2" id="KW-1185">Reference proteome</keyword>
<dbReference type="VEuPathDB" id="FungiDB:SPRG_17908"/>